<evidence type="ECO:0000256" key="1">
    <source>
        <dbReference type="SAM" id="SignalP"/>
    </source>
</evidence>
<keyword evidence="1" id="KW-0732">Signal</keyword>
<protein>
    <submittedName>
        <fullName evidence="2">Uncharacterized protein</fullName>
    </submittedName>
</protein>
<accession>A0A437Q967</accession>
<feature type="chain" id="PRO_5019422222" evidence="1">
    <location>
        <begin position="24"/>
        <end position="299"/>
    </location>
</feature>
<proteinExistence type="predicted"/>
<comment type="caution">
    <text evidence="2">The sequence shown here is derived from an EMBL/GenBank/DDBJ whole genome shotgun (WGS) entry which is preliminary data.</text>
</comment>
<keyword evidence="3" id="KW-1185">Reference proteome</keyword>
<sequence>MLRLLKFLSLIGCVFALQGCAQAAVVSPTVNVDVLAYYPADIEESSGLVAASGRYWTHNDSGGDAVLFGLDKTTFNVDHEVKLPGAMATDWETVTASETHLFIGDCGNNRGARRDLAIYKVAVNDLEKPIAPVEKIDFSFSGQQDYSKRKSHDYDCEAITSVNDQLWLFTKNRKSLTTDLYILSQRGTPQRAVKQQSFPVDGLITGADYNAQTGVLALLGYTKASVWGFSFIWLAPTNSASEILWEKAVRLIVQPYGQWEGIAWESPDTLLLTAERSALGPNQVGRIKVTTLPEISIKH</sequence>
<feature type="signal peptide" evidence="1">
    <location>
        <begin position="1"/>
        <end position="23"/>
    </location>
</feature>
<dbReference type="Proteomes" id="UP000282818">
    <property type="component" value="Unassembled WGS sequence"/>
</dbReference>
<dbReference type="RefSeq" id="WP_127693967.1">
    <property type="nucleotide sequence ID" value="NZ_SACQ01000003.1"/>
</dbReference>
<reference evidence="2 3" key="1">
    <citation type="submission" date="2019-01" db="EMBL/GenBank/DDBJ databases">
        <authorList>
            <person name="Chen W.-M."/>
        </authorList>
    </citation>
    <scope>NUCLEOTIDE SEQUENCE [LARGE SCALE GENOMIC DNA]</scope>
    <source>
        <strain evidence="2 3">HPM-16</strain>
    </source>
</reference>
<evidence type="ECO:0000313" key="2">
    <source>
        <dbReference type="EMBL" id="RVU31122.1"/>
    </source>
</evidence>
<dbReference type="PROSITE" id="PS51257">
    <property type="entry name" value="PROKAR_LIPOPROTEIN"/>
    <property type="match status" value="1"/>
</dbReference>
<organism evidence="2 3">
    <name type="scientific">Neptunomonas marina</name>
    <dbReference type="NCBI Taxonomy" id="1815562"/>
    <lineage>
        <taxon>Bacteria</taxon>
        <taxon>Pseudomonadati</taxon>
        <taxon>Pseudomonadota</taxon>
        <taxon>Gammaproteobacteria</taxon>
        <taxon>Oceanospirillales</taxon>
        <taxon>Oceanospirillaceae</taxon>
        <taxon>Neptunomonas</taxon>
    </lineage>
</organism>
<dbReference type="EMBL" id="SACQ01000003">
    <property type="protein sequence ID" value="RVU31122.1"/>
    <property type="molecule type" value="Genomic_DNA"/>
</dbReference>
<dbReference type="AlphaFoldDB" id="A0A437Q967"/>
<name>A0A437Q967_9GAMM</name>
<evidence type="ECO:0000313" key="3">
    <source>
        <dbReference type="Proteomes" id="UP000282818"/>
    </source>
</evidence>
<gene>
    <name evidence="2" type="ORF">EOE65_08975</name>
</gene>